<dbReference type="Proteomes" id="UP000663828">
    <property type="component" value="Unassembled WGS sequence"/>
</dbReference>
<comment type="caution">
    <text evidence="2">The sequence shown here is derived from an EMBL/GenBank/DDBJ whole genome shotgun (WGS) entry which is preliminary data.</text>
</comment>
<proteinExistence type="predicted"/>
<reference evidence="2" key="1">
    <citation type="submission" date="2021-02" db="EMBL/GenBank/DDBJ databases">
        <authorList>
            <person name="Nowell W R."/>
        </authorList>
    </citation>
    <scope>NUCLEOTIDE SEQUENCE</scope>
</reference>
<gene>
    <name evidence="2" type="ORF">XAT740_LOCUS48683</name>
</gene>
<dbReference type="EMBL" id="CAJNOR010007033">
    <property type="protein sequence ID" value="CAF1609143.1"/>
    <property type="molecule type" value="Genomic_DNA"/>
</dbReference>
<feature type="compositionally biased region" description="Polar residues" evidence="1">
    <location>
        <begin position="226"/>
        <end position="236"/>
    </location>
</feature>
<accession>A0A816BB69</accession>
<feature type="compositionally biased region" description="Polar residues" evidence="1">
    <location>
        <begin position="163"/>
        <end position="172"/>
    </location>
</feature>
<protein>
    <submittedName>
        <fullName evidence="2">Uncharacterized protein</fullName>
    </submittedName>
</protein>
<feature type="compositionally biased region" description="Polar residues" evidence="1">
    <location>
        <begin position="197"/>
        <end position="211"/>
    </location>
</feature>
<dbReference type="AlphaFoldDB" id="A0A816BB69"/>
<evidence type="ECO:0000256" key="1">
    <source>
        <dbReference type="SAM" id="MobiDB-lite"/>
    </source>
</evidence>
<sequence length="529" mass="60050">MIVQSAPLILKQRNQPSRECLYAWYPEVVPDTGTTTTMAPRDIYIHKGLDKDLLQQDTFTASCNNSNNNNNNVNDVLQRYKQSIAPSERAYHSAGTIDEALRTPWALHYEIERRPATPNLPSTSTDVPIHEEVPRRLKSAPLIRTLPSTSVLTVPEPRFMTPLVSSPTHQPAPTQPLPPSTAANKPRARASSARGRLNTSVTFNEEQLNYHNRQEQRRESRSAQRTPQYRETQVANEINPIVLTQVYTEATPPQQQQQQSSVIVPSTTTPSVYVYQRSATWCGNDQPACCAKVETSAPVALNPYYIRRPGVVSATNAAKRTVVQDYTTTRKPSKHRRRVHHPHHHHPHQQQQQHSRHQKEKRNEPMLATAPLSYSTKVPVEIDGVKLLYDPTLSLDDPSSNLKKYLIEGRLYLIKDQCYNVVENVDAYNQTQTPTPIQTHTLPPRPKYYKTIPVEKLQIPKPAPDTHYNASETFFYNTIPKRVHRYVIDPNFISENLNVNKMSLSQRPPTANAVHSTISDVNRQATVYA</sequence>
<evidence type="ECO:0000313" key="2">
    <source>
        <dbReference type="EMBL" id="CAF1609143.1"/>
    </source>
</evidence>
<name>A0A816BB69_ADIRI</name>
<keyword evidence="3" id="KW-1185">Reference proteome</keyword>
<feature type="compositionally biased region" description="Basic residues" evidence="1">
    <location>
        <begin position="331"/>
        <end position="360"/>
    </location>
</feature>
<feature type="region of interest" description="Disordered" evidence="1">
    <location>
        <begin position="326"/>
        <end position="370"/>
    </location>
</feature>
<feature type="region of interest" description="Disordered" evidence="1">
    <location>
        <begin position="160"/>
        <end position="236"/>
    </location>
</feature>
<organism evidence="2 3">
    <name type="scientific">Adineta ricciae</name>
    <name type="common">Rotifer</name>
    <dbReference type="NCBI Taxonomy" id="249248"/>
    <lineage>
        <taxon>Eukaryota</taxon>
        <taxon>Metazoa</taxon>
        <taxon>Spiralia</taxon>
        <taxon>Gnathifera</taxon>
        <taxon>Rotifera</taxon>
        <taxon>Eurotatoria</taxon>
        <taxon>Bdelloidea</taxon>
        <taxon>Adinetida</taxon>
        <taxon>Adinetidae</taxon>
        <taxon>Adineta</taxon>
    </lineage>
</organism>
<feature type="compositionally biased region" description="Basic and acidic residues" evidence="1">
    <location>
        <begin position="212"/>
        <end position="222"/>
    </location>
</feature>
<evidence type="ECO:0000313" key="3">
    <source>
        <dbReference type="Proteomes" id="UP000663828"/>
    </source>
</evidence>